<evidence type="ECO:0000259" key="10">
    <source>
        <dbReference type="Pfam" id="PF01233"/>
    </source>
</evidence>
<feature type="domain" description="Glycylpeptide N-tetradecanoyltransferase C-terminal" evidence="11">
    <location>
        <begin position="322"/>
        <end position="548"/>
    </location>
</feature>
<proteinExistence type="inferred from homology"/>
<evidence type="ECO:0000259" key="11">
    <source>
        <dbReference type="Pfam" id="PF02799"/>
    </source>
</evidence>
<dbReference type="InterPro" id="IPR022676">
    <property type="entry name" value="NMT_N"/>
</dbReference>
<dbReference type="PROSITE" id="PS00976">
    <property type="entry name" value="NMT_2"/>
    <property type="match status" value="1"/>
</dbReference>
<protein>
    <recommendedName>
        <fullName evidence="4 7">Glycylpeptide N-tetradecanoyltransferase</fullName>
        <ecNumber evidence="3 7">2.3.1.97</ecNumber>
    </recommendedName>
</protein>
<evidence type="ECO:0000256" key="4">
    <source>
        <dbReference type="ARBA" id="ARBA00022240"/>
    </source>
</evidence>
<reference evidence="12" key="1">
    <citation type="submission" date="2014-08" db="EMBL/GenBank/DDBJ databases">
        <authorList>
            <person name="Sharma Rahul"/>
            <person name="Thines Marco"/>
        </authorList>
    </citation>
    <scope>NUCLEOTIDE SEQUENCE</scope>
</reference>
<dbReference type="InterPro" id="IPR022678">
    <property type="entry name" value="NMT_CS"/>
</dbReference>
<accession>A0A0F7SRB5</accession>
<evidence type="ECO:0000256" key="1">
    <source>
        <dbReference type="ARBA" id="ARBA00009469"/>
    </source>
</evidence>
<organism evidence="12">
    <name type="scientific">Phaffia rhodozyma</name>
    <name type="common">Yeast</name>
    <name type="synonym">Xanthophyllomyces dendrorhous</name>
    <dbReference type="NCBI Taxonomy" id="264483"/>
    <lineage>
        <taxon>Eukaryota</taxon>
        <taxon>Fungi</taxon>
        <taxon>Dikarya</taxon>
        <taxon>Basidiomycota</taxon>
        <taxon>Agaricomycotina</taxon>
        <taxon>Tremellomycetes</taxon>
        <taxon>Cystofilobasidiales</taxon>
        <taxon>Mrakiaceae</taxon>
        <taxon>Phaffia</taxon>
    </lineage>
</organism>
<dbReference type="InterPro" id="IPR016181">
    <property type="entry name" value="Acyl_CoA_acyltransferase"/>
</dbReference>
<dbReference type="EC" id="2.3.1.97" evidence="3 7"/>
<dbReference type="FunFam" id="3.40.630.30:FF:000042">
    <property type="entry name" value="Glycylpeptide N-tetradecanoyltransferase"/>
    <property type="match status" value="1"/>
</dbReference>
<keyword evidence="5 7" id="KW-0808">Transferase</keyword>
<dbReference type="PANTHER" id="PTHR11377">
    <property type="entry name" value="N-MYRISTOYL TRANSFERASE"/>
    <property type="match status" value="1"/>
</dbReference>
<feature type="compositionally biased region" description="Basic and acidic residues" evidence="9">
    <location>
        <begin position="48"/>
        <end position="63"/>
    </location>
</feature>
<name>A0A0F7SRB5_PHARH</name>
<evidence type="ECO:0000256" key="6">
    <source>
        <dbReference type="ARBA" id="ARBA00023315"/>
    </source>
</evidence>
<evidence type="ECO:0000256" key="9">
    <source>
        <dbReference type="SAM" id="MobiDB-lite"/>
    </source>
</evidence>
<comment type="catalytic activity">
    <reaction evidence="7">
        <text>N-terminal glycyl-[protein] + tetradecanoyl-CoA = N-tetradecanoylglycyl-[protein] + CoA + H(+)</text>
        <dbReference type="Rhea" id="RHEA:15521"/>
        <dbReference type="Rhea" id="RHEA-COMP:12666"/>
        <dbReference type="Rhea" id="RHEA-COMP:12667"/>
        <dbReference type="ChEBI" id="CHEBI:15378"/>
        <dbReference type="ChEBI" id="CHEBI:57287"/>
        <dbReference type="ChEBI" id="CHEBI:57385"/>
        <dbReference type="ChEBI" id="CHEBI:64723"/>
        <dbReference type="ChEBI" id="CHEBI:133050"/>
        <dbReference type="EC" id="2.3.1.97"/>
    </reaction>
</comment>
<comment type="similarity">
    <text evidence="1 8">Belongs to the NMT family.</text>
</comment>
<dbReference type="InterPro" id="IPR022677">
    <property type="entry name" value="NMT_C"/>
</dbReference>
<feature type="compositionally biased region" description="Basic residues" evidence="9">
    <location>
        <begin position="38"/>
        <end position="47"/>
    </location>
</feature>
<dbReference type="Pfam" id="PF01233">
    <property type="entry name" value="NMT"/>
    <property type="match status" value="1"/>
</dbReference>
<dbReference type="PANTHER" id="PTHR11377:SF5">
    <property type="entry name" value="GLYCYLPEPTIDE N-TETRADECANOYLTRANSFERASE"/>
    <property type="match status" value="1"/>
</dbReference>
<comment type="subunit">
    <text evidence="2">Monomer.</text>
</comment>
<dbReference type="Gene3D" id="3.40.630.30">
    <property type="match status" value="2"/>
</dbReference>
<dbReference type="EMBL" id="LN483124">
    <property type="protein sequence ID" value="CED82593.1"/>
    <property type="molecule type" value="Genomic_DNA"/>
</dbReference>
<evidence type="ECO:0000256" key="5">
    <source>
        <dbReference type="ARBA" id="ARBA00022679"/>
    </source>
</evidence>
<feature type="domain" description="Glycylpeptide N-tetradecanoyltransferase N-terminal" evidence="10">
    <location>
        <begin position="148"/>
        <end position="306"/>
    </location>
</feature>
<dbReference type="SUPFAM" id="SSF55729">
    <property type="entry name" value="Acyl-CoA N-acyltransferases (Nat)"/>
    <property type="match status" value="2"/>
</dbReference>
<dbReference type="PROSITE" id="PS00975">
    <property type="entry name" value="NMT_1"/>
    <property type="match status" value="1"/>
</dbReference>
<keyword evidence="6 7" id="KW-0012">Acyltransferase</keyword>
<comment type="function">
    <text evidence="7">Adds a myristoyl group to the N-terminal glycine residue of certain cellular proteins.</text>
</comment>
<dbReference type="Pfam" id="PF02799">
    <property type="entry name" value="NMT_C"/>
    <property type="match status" value="1"/>
</dbReference>
<dbReference type="GO" id="GO:0005737">
    <property type="term" value="C:cytoplasm"/>
    <property type="evidence" value="ECO:0007669"/>
    <property type="project" value="TreeGrafter"/>
</dbReference>
<evidence type="ECO:0000256" key="3">
    <source>
        <dbReference type="ARBA" id="ARBA00012923"/>
    </source>
</evidence>
<sequence length="568" mass="63814">MSEPTASKIEDIASDAESDRVDDAAADTPSSAADGEKKKRKKKSKGKKVADKIKSALPGGEKEIPGAILNRVMEDVNKLPEAEREHLNEDEVRKALQAMKLMDMLKNESQGLSVTGKNKKDLGEHKFWKTQPVPQYLENGQEPLKDGPIDPPKQVSELRQTPYPLPKDFEWSTVDVDDQNQLKEVYDLLSANYVEDEDATMRFNYSAEFLDWALKPPGWVASWHVGVRVSSTKKLVAFISGIPIKLDVRGNQFNSSEINFLCVHKKLRSKRLAPVLIKEVTRRCNLEQVWQAIYTAGVVLPTPIGTSRYFHRNLNPQKLIAINFAILPRNMTMARCIKHYSVPTQPQIPGWREMEEKDLSQVGALLRRYLARFQVAPVYDDDELRHWLLSGKGVGEKVGGKRDKQVTWAYVVENPETHQITDVMSFYSLPSTVIKSTQYPILNAAYTFYYATDVAFASASSPAEGSSSSAIVSRSDRRDVLADRLKALMGDLLTEAKNADFDVVNSLTGLDNNSFLAHHKFGPGDGYLNYYLYNWRTPTVTGGYPDDRSGTSEIVVNLGYLDELFIPF</sequence>
<evidence type="ECO:0000313" key="12">
    <source>
        <dbReference type="EMBL" id="CED82593.1"/>
    </source>
</evidence>
<dbReference type="GO" id="GO:0004379">
    <property type="term" value="F:glycylpeptide N-tetradecanoyltransferase activity"/>
    <property type="evidence" value="ECO:0007669"/>
    <property type="project" value="UniProtKB-EC"/>
</dbReference>
<evidence type="ECO:0000256" key="2">
    <source>
        <dbReference type="ARBA" id="ARBA00011245"/>
    </source>
</evidence>
<dbReference type="AlphaFoldDB" id="A0A0F7SRB5"/>
<dbReference type="InterPro" id="IPR000903">
    <property type="entry name" value="NMT"/>
</dbReference>
<dbReference type="PIRSF" id="PIRSF015892">
    <property type="entry name" value="N-myristl_transf"/>
    <property type="match status" value="1"/>
</dbReference>
<feature type="region of interest" description="Disordered" evidence="9">
    <location>
        <begin position="1"/>
        <end position="63"/>
    </location>
</feature>
<evidence type="ECO:0000256" key="7">
    <source>
        <dbReference type="RuleBase" id="RU000586"/>
    </source>
</evidence>
<evidence type="ECO:0000256" key="8">
    <source>
        <dbReference type="RuleBase" id="RU004178"/>
    </source>
</evidence>